<dbReference type="CDD" id="cd18186">
    <property type="entry name" value="BTB_POZ_ZBTB_KLHL-like"/>
    <property type="match status" value="1"/>
</dbReference>
<feature type="region of interest" description="Disordered" evidence="1">
    <location>
        <begin position="384"/>
        <end position="432"/>
    </location>
</feature>
<dbReference type="EMBL" id="LCWV01000012">
    <property type="protein sequence ID" value="PWI69322.1"/>
    <property type="molecule type" value="Genomic_DNA"/>
</dbReference>
<feature type="compositionally biased region" description="Low complexity" evidence="1">
    <location>
        <begin position="387"/>
        <end position="403"/>
    </location>
</feature>
<proteinExistence type="predicted"/>
<feature type="region of interest" description="Disordered" evidence="1">
    <location>
        <begin position="1"/>
        <end position="28"/>
    </location>
</feature>
<dbReference type="PROSITE" id="PS50097">
    <property type="entry name" value="BTB"/>
    <property type="match status" value="1"/>
</dbReference>
<dbReference type="Proteomes" id="UP000245956">
    <property type="component" value="Unassembled WGS sequence"/>
</dbReference>
<sequence length="669" mass="74814">MPNKGAKIPSGPWGRLKPVEQDPLESFGLPSKGDTRLLDFKTQEKYYTKIVERYMTFCSDAGQRDELLRRFSSLAIGETAGARAAPASASVEALENPANTKALSDVMAALRKLREGIVASKRSDDFAVQAYLFCIRLSVLAKQPESYHPAILHLLRALHPQQPLTSVELDEVVGYLVLDTACRRRQLAEAFALRQRYGLRDGKVGAALAALVHDNSLLFYRVKRAVDGHKARVMEWAEAGVRLHALKSIGKTYMSVDTDFLERMTGSTWAELKANDGVGWELEQERVIYGINLLLLLRARQQLLHSCVGQRAAASCQRRTVPGVFSLPYSLFTPAQHLDLFLRSPSFAFGRRKQPLASSSLPPRRRLTTSFRLCHESEHWQGKARSRLPLASSSSSSPARPSSVSFAGRPKSPASMPLTRKKPKANAEPKPPSVLLADYRTCWLVKDNPNAIDIVAKSEVFVVHKSILTKSSEYFDTCLNKPYAEALNNRVEFDDIDPKYMAFYIGLAVSYSTITRHTAPRPLAHPESQRPKTLMRDFVEVFKLCDRFLSKEMGKFMTQCLKVAIGDGHRALFRTGDDVSAQMLTIQDFADAFEALVLEHPAQKELGKLMIKYFCDGVDYAAWATCVDRMADTPKFVAHVSKGFANKLAEQVAHRLKIKRKELPCPNIE</sequence>
<gene>
    <name evidence="3" type="ORF">PCL_00969</name>
</gene>
<dbReference type="InterPro" id="IPR000210">
    <property type="entry name" value="BTB/POZ_dom"/>
</dbReference>
<name>A0A2U3E499_PURLI</name>
<evidence type="ECO:0000313" key="3">
    <source>
        <dbReference type="EMBL" id="PWI69322.1"/>
    </source>
</evidence>
<organism evidence="3 4">
    <name type="scientific">Purpureocillium lilacinum</name>
    <name type="common">Paecilomyces lilacinus</name>
    <dbReference type="NCBI Taxonomy" id="33203"/>
    <lineage>
        <taxon>Eukaryota</taxon>
        <taxon>Fungi</taxon>
        <taxon>Dikarya</taxon>
        <taxon>Ascomycota</taxon>
        <taxon>Pezizomycotina</taxon>
        <taxon>Sordariomycetes</taxon>
        <taxon>Hypocreomycetidae</taxon>
        <taxon>Hypocreales</taxon>
        <taxon>Ophiocordycipitaceae</taxon>
        <taxon>Purpureocillium</taxon>
    </lineage>
</organism>
<evidence type="ECO:0000313" key="4">
    <source>
        <dbReference type="Proteomes" id="UP000245956"/>
    </source>
</evidence>
<protein>
    <recommendedName>
        <fullName evidence="2">BTB domain-containing protein</fullName>
    </recommendedName>
</protein>
<dbReference type="PANTHER" id="PTHR39398:SF1">
    <property type="entry name" value="CSN8_PSMD8_EIF3K DOMAIN-CONTAINING PROTEIN"/>
    <property type="match status" value="1"/>
</dbReference>
<evidence type="ECO:0000256" key="1">
    <source>
        <dbReference type="SAM" id="MobiDB-lite"/>
    </source>
</evidence>
<reference evidence="3 4" key="1">
    <citation type="journal article" date="2016" name="Front. Microbiol.">
        <title>Genome and transcriptome sequences reveal the specific parasitism of the nematophagous Purpureocillium lilacinum 36-1.</title>
        <authorList>
            <person name="Xie J."/>
            <person name="Li S."/>
            <person name="Mo C."/>
            <person name="Xiao X."/>
            <person name="Peng D."/>
            <person name="Wang G."/>
            <person name="Xiao Y."/>
        </authorList>
    </citation>
    <scope>NUCLEOTIDE SEQUENCE [LARGE SCALE GENOMIC DNA]</scope>
    <source>
        <strain evidence="3 4">36-1</strain>
    </source>
</reference>
<dbReference type="Gene3D" id="3.30.710.10">
    <property type="entry name" value="Potassium Channel Kv1.1, Chain A"/>
    <property type="match status" value="1"/>
</dbReference>
<dbReference type="AlphaFoldDB" id="A0A2U3E499"/>
<dbReference type="InterPro" id="IPR011333">
    <property type="entry name" value="SKP1/BTB/POZ_sf"/>
</dbReference>
<accession>A0A2U3E499</accession>
<dbReference type="PANTHER" id="PTHR39398">
    <property type="entry name" value="YALI0F14311P"/>
    <property type="match status" value="1"/>
</dbReference>
<dbReference type="SUPFAM" id="SSF54695">
    <property type="entry name" value="POZ domain"/>
    <property type="match status" value="1"/>
</dbReference>
<feature type="domain" description="BTB" evidence="2">
    <location>
        <begin position="450"/>
        <end position="512"/>
    </location>
</feature>
<comment type="caution">
    <text evidence="3">The sequence shown here is derived from an EMBL/GenBank/DDBJ whole genome shotgun (WGS) entry which is preliminary data.</text>
</comment>
<evidence type="ECO:0000259" key="2">
    <source>
        <dbReference type="PROSITE" id="PS50097"/>
    </source>
</evidence>